<dbReference type="Pfam" id="PF13639">
    <property type="entry name" value="zf-RING_2"/>
    <property type="match status" value="1"/>
</dbReference>
<evidence type="ECO:0000256" key="1">
    <source>
        <dbReference type="ARBA" id="ARBA00000900"/>
    </source>
</evidence>
<organism evidence="20 21">
    <name type="scientific">Mikania micrantha</name>
    <name type="common">bitter vine</name>
    <dbReference type="NCBI Taxonomy" id="192012"/>
    <lineage>
        <taxon>Eukaryota</taxon>
        <taxon>Viridiplantae</taxon>
        <taxon>Streptophyta</taxon>
        <taxon>Embryophyta</taxon>
        <taxon>Tracheophyta</taxon>
        <taxon>Spermatophyta</taxon>
        <taxon>Magnoliopsida</taxon>
        <taxon>eudicotyledons</taxon>
        <taxon>Gunneridae</taxon>
        <taxon>Pentapetalae</taxon>
        <taxon>asterids</taxon>
        <taxon>campanulids</taxon>
        <taxon>Asterales</taxon>
        <taxon>Asteraceae</taxon>
        <taxon>Asteroideae</taxon>
        <taxon>Heliantheae alliance</taxon>
        <taxon>Eupatorieae</taxon>
        <taxon>Mikania</taxon>
    </lineage>
</organism>
<dbReference type="EMBL" id="SZYD01000008">
    <property type="protein sequence ID" value="KAD5508247.1"/>
    <property type="molecule type" value="Genomic_DNA"/>
</dbReference>
<comment type="caution">
    <text evidence="20">The sequence shown here is derived from an EMBL/GenBank/DDBJ whole genome shotgun (WGS) entry which is preliminary data.</text>
</comment>
<keyword evidence="11" id="KW-0862">Zinc</keyword>
<evidence type="ECO:0000313" key="20">
    <source>
        <dbReference type="EMBL" id="KAD5508247.1"/>
    </source>
</evidence>
<dbReference type="GO" id="GO:0008270">
    <property type="term" value="F:zinc ion binding"/>
    <property type="evidence" value="ECO:0007669"/>
    <property type="project" value="UniProtKB-KW"/>
</dbReference>
<evidence type="ECO:0000256" key="17">
    <source>
        <dbReference type="SAM" id="Phobius"/>
    </source>
</evidence>
<keyword evidence="13 17" id="KW-0472">Membrane</keyword>
<evidence type="ECO:0000256" key="14">
    <source>
        <dbReference type="ARBA" id="ARBA00024209"/>
    </source>
</evidence>
<evidence type="ECO:0000256" key="16">
    <source>
        <dbReference type="SAM" id="MobiDB-lite"/>
    </source>
</evidence>
<dbReference type="InterPro" id="IPR046948">
    <property type="entry name" value="ATL20-22-like"/>
</dbReference>
<dbReference type="PANTHER" id="PTHR46279:SF20">
    <property type="entry name" value="ZINC FINGER, RING_FYVE_PHD-TYPE-RELATED"/>
    <property type="match status" value="1"/>
</dbReference>
<feature type="region of interest" description="Disordered" evidence="16">
    <location>
        <begin position="352"/>
        <end position="373"/>
    </location>
</feature>
<dbReference type="SUPFAM" id="SSF57850">
    <property type="entry name" value="RING/U-box"/>
    <property type="match status" value="1"/>
</dbReference>
<keyword evidence="21" id="KW-1185">Reference proteome</keyword>
<evidence type="ECO:0000256" key="3">
    <source>
        <dbReference type="ARBA" id="ARBA00004906"/>
    </source>
</evidence>
<evidence type="ECO:0000256" key="9">
    <source>
        <dbReference type="ARBA" id="ARBA00022771"/>
    </source>
</evidence>
<comment type="similarity">
    <text evidence="14">Belongs to the RING-type zinc finger family. ATL subfamily.</text>
</comment>
<comment type="catalytic activity">
    <reaction evidence="1">
        <text>S-ubiquitinyl-[E2 ubiquitin-conjugating enzyme]-L-cysteine + [acceptor protein]-L-lysine = [E2 ubiquitin-conjugating enzyme]-L-cysteine + N(6)-ubiquitinyl-[acceptor protein]-L-lysine.</text>
        <dbReference type="EC" id="2.3.2.27"/>
    </reaction>
</comment>
<dbReference type="InterPro" id="IPR025287">
    <property type="entry name" value="WAK_GUB"/>
</dbReference>
<feature type="transmembrane region" description="Helical" evidence="17">
    <location>
        <begin position="229"/>
        <end position="249"/>
    </location>
</feature>
<dbReference type="InterPro" id="IPR013083">
    <property type="entry name" value="Znf_RING/FYVE/PHD"/>
</dbReference>
<dbReference type="CDD" id="cd16461">
    <property type="entry name" value="RING-H2_EL5-like"/>
    <property type="match status" value="1"/>
</dbReference>
<comment type="pathway">
    <text evidence="3">Protein modification; protein ubiquitination.</text>
</comment>
<evidence type="ECO:0000256" key="13">
    <source>
        <dbReference type="ARBA" id="ARBA00023136"/>
    </source>
</evidence>
<gene>
    <name evidence="20" type="ORF">E3N88_15950</name>
</gene>
<feature type="domain" description="RING-type" evidence="19">
    <location>
        <begin position="308"/>
        <end position="350"/>
    </location>
</feature>
<evidence type="ECO:0000313" key="21">
    <source>
        <dbReference type="Proteomes" id="UP000326396"/>
    </source>
</evidence>
<evidence type="ECO:0000256" key="7">
    <source>
        <dbReference type="ARBA" id="ARBA00022723"/>
    </source>
</evidence>
<evidence type="ECO:0000259" key="19">
    <source>
        <dbReference type="PROSITE" id="PS50089"/>
    </source>
</evidence>
<evidence type="ECO:0000256" key="6">
    <source>
        <dbReference type="ARBA" id="ARBA00022692"/>
    </source>
</evidence>
<proteinExistence type="inferred from homology"/>
<keyword evidence="9 15" id="KW-0863">Zinc-finger</keyword>
<evidence type="ECO:0000256" key="5">
    <source>
        <dbReference type="ARBA" id="ARBA00022679"/>
    </source>
</evidence>
<name>A0A5N6NWV6_9ASTR</name>
<dbReference type="SMART" id="SM00184">
    <property type="entry name" value="RING"/>
    <property type="match status" value="1"/>
</dbReference>
<evidence type="ECO:0000256" key="12">
    <source>
        <dbReference type="ARBA" id="ARBA00022989"/>
    </source>
</evidence>
<evidence type="ECO:0000256" key="2">
    <source>
        <dbReference type="ARBA" id="ARBA00004167"/>
    </source>
</evidence>
<dbReference type="Gene3D" id="3.30.40.10">
    <property type="entry name" value="Zinc/RING finger domain, C3HC4 (zinc finger)"/>
    <property type="match status" value="1"/>
</dbReference>
<keyword evidence="7" id="KW-0479">Metal-binding</keyword>
<dbReference type="AlphaFoldDB" id="A0A5N6NWV6"/>
<evidence type="ECO:0000256" key="4">
    <source>
        <dbReference type="ARBA" id="ARBA00012483"/>
    </source>
</evidence>
<dbReference type="GO" id="GO:0030247">
    <property type="term" value="F:polysaccharide binding"/>
    <property type="evidence" value="ECO:0007669"/>
    <property type="project" value="InterPro"/>
</dbReference>
<reference evidence="20 21" key="1">
    <citation type="submission" date="2019-05" db="EMBL/GenBank/DDBJ databases">
        <title>Mikania micrantha, genome provides insights into the molecular mechanism of rapid growth.</title>
        <authorList>
            <person name="Liu B."/>
        </authorList>
    </citation>
    <scope>NUCLEOTIDE SEQUENCE [LARGE SCALE GENOMIC DNA]</scope>
    <source>
        <strain evidence="20">NLD-2019</strain>
        <tissue evidence="20">Leaf</tissue>
    </source>
</reference>
<evidence type="ECO:0000256" key="18">
    <source>
        <dbReference type="SAM" id="SignalP"/>
    </source>
</evidence>
<dbReference type="OrthoDB" id="8062037at2759"/>
<accession>A0A5N6NWV6</accession>
<evidence type="ECO:0000256" key="15">
    <source>
        <dbReference type="PROSITE-ProRule" id="PRU00175"/>
    </source>
</evidence>
<dbReference type="Proteomes" id="UP000326396">
    <property type="component" value="Linkage Group LG16"/>
</dbReference>
<feature type="chain" id="PRO_5024456350" description="RING-type E3 ubiquitin transferase" evidence="18">
    <location>
        <begin position="23"/>
        <end position="373"/>
    </location>
</feature>
<sequence length="373" mass="41330">MENEHILRFIFFSGLLLRCTSGADDGCRPASCGPTEPIIRFPFRIIRRQPSRCGFPGFDLYCDNRNQTIIRLPSSRPHIVKRINYVSQVIYIDSDFCQRNEIKSLNLTDTPFDFSTIRAYTFYNCSSQNYGFMYPAMPFPCLSSANYSIIAVRTGLFPPGNMPSSCNVMKTIEVPVRWNGDIRSELELMWFTPSCRGCELEGSGCGLKTEDGQIGCLGSSGGFSTSAKYGLSLGIGLPASIFLIGLICYTASRLRSYNETNHQSIDFFSTAITPQPASRAGLDGPTIESYPKTTLGESCRLPNDNNICAICLSDYKPKESLRTIPECNHYFHADCIDEWLKLNATCPVCRNTPESSSLVTPCSSTSTTSVDLS</sequence>
<comment type="subcellular location">
    <subcellularLocation>
        <location evidence="2">Membrane</location>
        <topology evidence="2">Single-pass membrane protein</topology>
    </subcellularLocation>
</comment>
<protein>
    <recommendedName>
        <fullName evidence="4">RING-type E3 ubiquitin transferase</fullName>
        <ecNumber evidence="4">2.3.2.27</ecNumber>
    </recommendedName>
</protein>
<evidence type="ECO:0000256" key="10">
    <source>
        <dbReference type="ARBA" id="ARBA00022786"/>
    </source>
</evidence>
<dbReference type="Pfam" id="PF13947">
    <property type="entry name" value="GUB_WAK_bind"/>
    <property type="match status" value="1"/>
</dbReference>
<feature type="signal peptide" evidence="18">
    <location>
        <begin position="1"/>
        <end position="22"/>
    </location>
</feature>
<dbReference type="EC" id="2.3.2.27" evidence="4"/>
<evidence type="ECO:0000256" key="11">
    <source>
        <dbReference type="ARBA" id="ARBA00022833"/>
    </source>
</evidence>
<evidence type="ECO:0000256" key="8">
    <source>
        <dbReference type="ARBA" id="ARBA00022729"/>
    </source>
</evidence>
<dbReference type="PANTHER" id="PTHR46279">
    <property type="entry name" value="RING/U-BOX SUPERFAMILY PROTEIN"/>
    <property type="match status" value="1"/>
</dbReference>
<feature type="compositionally biased region" description="Low complexity" evidence="16">
    <location>
        <begin position="355"/>
        <end position="373"/>
    </location>
</feature>
<dbReference type="InterPro" id="IPR001841">
    <property type="entry name" value="Znf_RING"/>
</dbReference>
<dbReference type="GO" id="GO:0061630">
    <property type="term" value="F:ubiquitin protein ligase activity"/>
    <property type="evidence" value="ECO:0007669"/>
    <property type="project" value="UniProtKB-EC"/>
</dbReference>
<keyword evidence="12 17" id="KW-1133">Transmembrane helix</keyword>
<keyword evidence="8 18" id="KW-0732">Signal</keyword>
<dbReference type="PROSITE" id="PS50089">
    <property type="entry name" value="ZF_RING_2"/>
    <property type="match status" value="1"/>
</dbReference>
<dbReference type="GO" id="GO:0016020">
    <property type="term" value="C:membrane"/>
    <property type="evidence" value="ECO:0007669"/>
    <property type="project" value="UniProtKB-SubCell"/>
</dbReference>
<keyword evidence="5" id="KW-0808">Transferase</keyword>
<keyword evidence="10" id="KW-0833">Ubl conjugation pathway</keyword>
<keyword evidence="6 17" id="KW-0812">Transmembrane</keyword>